<dbReference type="RefSeq" id="WP_169654248.1">
    <property type="nucleotide sequence ID" value="NZ_JABANE010000002.1"/>
</dbReference>
<gene>
    <name evidence="2" type="ORF">HHU12_00840</name>
</gene>
<sequence>MKKYLYYPNLEPPNTEWLKFAILYLENFESIVPYQRQHLVSDEYRRLQDETDLVSMYSPEYNQGYRASLKAIEEADKFIDKPYQRSHLFRRVNLQRDWRNRENWNYQIFSEKFSNEWAEYCEDKGIGGKNEEGLMLPKELAFLFMTYLAKEISHERNGSIITDNIEYDNYTNYERIHNPIESSRNKFLMNLMNFLIPANISDISIKDLIKFRNKNRERIKAFNRQIDLVEDSISNGLSERDLIEGFNDTYSGLTKEILLFGVGVASIPFAGYLLINNPVALTAEYAKEIIGAMGIGFGGTFAINNALYDSSDRRMCKKYLANVRRIK</sequence>
<protein>
    <submittedName>
        <fullName evidence="2">Uncharacterized protein</fullName>
    </submittedName>
</protein>
<evidence type="ECO:0000313" key="3">
    <source>
        <dbReference type="Proteomes" id="UP000576082"/>
    </source>
</evidence>
<name>A0A7X9RS17_9BACT</name>
<dbReference type="Proteomes" id="UP000576082">
    <property type="component" value="Unassembled WGS sequence"/>
</dbReference>
<comment type="caution">
    <text evidence="2">The sequence shown here is derived from an EMBL/GenBank/DDBJ whole genome shotgun (WGS) entry which is preliminary data.</text>
</comment>
<keyword evidence="1" id="KW-0472">Membrane</keyword>
<dbReference type="EMBL" id="JABANE010000002">
    <property type="protein sequence ID" value="NME66496.1"/>
    <property type="molecule type" value="Genomic_DNA"/>
</dbReference>
<feature type="transmembrane region" description="Helical" evidence="1">
    <location>
        <begin position="257"/>
        <end position="277"/>
    </location>
</feature>
<organism evidence="2 3">
    <name type="scientific">Flammeovirga aprica JL-4</name>
    <dbReference type="NCBI Taxonomy" id="694437"/>
    <lineage>
        <taxon>Bacteria</taxon>
        <taxon>Pseudomonadati</taxon>
        <taxon>Bacteroidota</taxon>
        <taxon>Cytophagia</taxon>
        <taxon>Cytophagales</taxon>
        <taxon>Flammeovirgaceae</taxon>
        <taxon>Flammeovirga</taxon>
    </lineage>
</organism>
<reference evidence="2 3" key="1">
    <citation type="submission" date="2020-04" db="EMBL/GenBank/DDBJ databases">
        <title>Flammeovirga sp. SR4, a novel species isolated from seawater.</title>
        <authorList>
            <person name="Wang X."/>
        </authorList>
    </citation>
    <scope>NUCLEOTIDE SEQUENCE [LARGE SCALE GENOMIC DNA]</scope>
    <source>
        <strain evidence="2 3">ATCC 23126</strain>
    </source>
</reference>
<evidence type="ECO:0000256" key="1">
    <source>
        <dbReference type="SAM" id="Phobius"/>
    </source>
</evidence>
<dbReference type="AlphaFoldDB" id="A0A7X9RS17"/>
<accession>A0A7X9RS17</accession>
<evidence type="ECO:0000313" key="2">
    <source>
        <dbReference type="EMBL" id="NME66496.1"/>
    </source>
</evidence>
<feature type="transmembrane region" description="Helical" evidence="1">
    <location>
        <begin position="289"/>
        <end position="308"/>
    </location>
</feature>
<proteinExistence type="predicted"/>
<keyword evidence="1" id="KW-0812">Transmembrane</keyword>
<keyword evidence="3" id="KW-1185">Reference proteome</keyword>
<keyword evidence="1" id="KW-1133">Transmembrane helix</keyword>